<gene>
    <name evidence="1" type="ORF">SAMN05444352_13043</name>
</gene>
<dbReference type="OrthoDB" id="7013696at2"/>
<dbReference type="EMBL" id="FZOL01000030">
    <property type="protein sequence ID" value="SNT23331.1"/>
    <property type="molecule type" value="Genomic_DNA"/>
</dbReference>
<accession>A0A239KYP3</accession>
<proteinExistence type="predicted"/>
<sequence length="171" mass="18567">MSNLSERYDTLVIRGASGKEVPRMVDGGEVVSWSVGHAIAEAGPLLEYITELATGAIGTVGDITDEAQRVLTLSKRQRHSGWLDEEQAEAAAEPQETVEELRAALLAECNRYNDLYIQHTNFVAISQRVSQDLAAMCEAYLAGDGETAAAKLRGFAMAYQKNTRPADGKVH</sequence>
<name>A0A239KYP3_9PSED</name>
<protein>
    <submittedName>
        <fullName evidence="1">Uncharacterized protein</fullName>
    </submittedName>
</protein>
<keyword evidence="2" id="KW-1185">Reference proteome</keyword>
<reference evidence="2" key="1">
    <citation type="submission" date="2017-06" db="EMBL/GenBank/DDBJ databases">
        <authorList>
            <person name="Varghese N."/>
            <person name="Submissions S."/>
        </authorList>
    </citation>
    <scope>NUCLEOTIDE SEQUENCE [LARGE SCALE GENOMIC DNA]</scope>
    <source>
        <strain evidence="2">DSM 22348</strain>
    </source>
</reference>
<organism evidence="1 2">
    <name type="scientific">Pseudomonas japonica</name>
    <dbReference type="NCBI Taxonomy" id="256466"/>
    <lineage>
        <taxon>Bacteria</taxon>
        <taxon>Pseudomonadati</taxon>
        <taxon>Pseudomonadota</taxon>
        <taxon>Gammaproteobacteria</taxon>
        <taxon>Pseudomonadales</taxon>
        <taxon>Pseudomonadaceae</taxon>
        <taxon>Pseudomonas</taxon>
    </lineage>
</organism>
<evidence type="ECO:0000313" key="2">
    <source>
        <dbReference type="Proteomes" id="UP000198407"/>
    </source>
</evidence>
<dbReference type="STRING" id="1215104.GCA_000730585_01695"/>
<dbReference type="Proteomes" id="UP000198407">
    <property type="component" value="Unassembled WGS sequence"/>
</dbReference>
<dbReference type="RefSeq" id="WP_141137345.1">
    <property type="nucleotide sequence ID" value="NZ_FZOL01000030.1"/>
</dbReference>
<dbReference type="AlphaFoldDB" id="A0A239KYP3"/>
<evidence type="ECO:0000313" key="1">
    <source>
        <dbReference type="EMBL" id="SNT23331.1"/>
    </source>
</evidence>